<sequence>MHVNKHLAAVAATVTLLCGGLVSAPSAAAATHPAVSAASSGVWCGAWDPNPANTTNKRLVAGSQNTNPDGSWVGLYEGEYRGTTYMWAYLGNAHVGATVDLAWQYRGNGVMYTCGDASGSDHATVWSGTNQTWTSGVPVSSVKDYLIEQ</sequence>
<dbReference type="Proteomes" id="UP000053127">
    <property type="component" value="Unassembled WGS sequence"/>
</dbReference>
<evidence type="ECO:0000256" key="1">
    <source>
        <dbReference type="SAM" id="SignalP"/>
    </source>
</evidence>
<keyword evidence="3" id="KW-1185">Reference proteome</keyword>
<dbReference type="RefSeq" id="WP_067120517.1">
    <property type="nucleotide sequence ID" value="NZ_JBFACD010000039.1"/>
</dbReference>
<dbReference type="AlphaFoldDB" id="A0A101PB32"/>
<name>A0A101PB32_9ACTN</name>
<accession>A0A101PB32</accession>
<dbReference type="STRING" id="67386.AQI95_09880"/>
<gene>
    <name evidence="2" type="ORF">AQI95_09880</name>
</gene>
<keyword evidence="1" id="KW-0732">Signal</keyword>
<evidence type="ECO:0000313" key="2">
    <source>
        <dbReference type="EMBL" id="KUN08208.1"/>
    </source>
</evidence>
<proteinExistence type="predicted"/>
<evidence type="ECO:0000313" key="3">
    <source>
        <dbReference type="Proteomes" id="UP000053127"/>
    </source>
</evidence>
<reference evidence="2 3" key="1">
    <citation type="submission" date="2015-10" db="EMBL/GenBank/DDBJ databases">
        <title>Draft genome sequence of Streptomyces yokosukanensis DSM 40224, type strain for the species Streptomyces yokosukanensis.</title>
        <authorList>
            <person name="Ruckert C."/>
            <person name="Winkler A."/>
            <person name="Kalinowski J."/>
            <person name="Kampfer P."/>
            <person name="Glaeser S."/>
        </authorList>
    </citation>
    <scope>NUCLEOTIDE SEQUENCE [LARGE SCALE GENOMIC DNA]</scope>
    <source>
        <strain evidence="2 3">DSM 40224</strain>
    </source>
</reference>
<protein>
    <submittedName>
        <fullName evidence="2">Uncharacterized protein</fullName>
    </submittedName>
</protein>
<feature type="chain" id="PRO_5007102490" evidence="1">
    <location>
        <begin position="30"/>
        <end position="149"/>
    </location>
</feature>
<dbReference type="OrthoDB" id="515274at85011"/>
<dbReference type="EMBL" id="LMWN01000009">
    <property type="protein sequence ID" value="KUN08208.1"/>
    <property type="molecule type" value="Genomic_DNA"/>
</dbReference>
<feature type="signal peptide" evidence="1">
    <location>
        <begin position="1"/>
        <end position="29"/>
    </location>
</feature>
<organism evidence="2 3">
    <name type="scientific">Streptomyces yokosukanensis</name>
    <dbReference type="NCBI Taxonomy" id="67386"/>
    <lineage>
        <taxon>Bacteria</taxon>
        <taxon>Bacillati</taxon>
        <taxon>Actinomycetota</taxon>
        <taxon>Actinomycetes</taxon>
        <taxon>Kitasatosporales</taxon>
        <taxon>Streptomycetaceae</taxon>
        <taxon>Streptomyces</taxon>
    </lineage>
</organism>
<comment type="caution">
    <text evidence="2">The sequence shown here is derived from an EMBL/GenBank/DDBJ whole genome shotgun (WGS) entry which is preliminary data.</text>
</comment>